<proteinExistence type="inferred from homology"/>
<feature type="active site" description="Proton acceptor" evidence="3">
    <location>
        <position position="93"/>
    </location>
</feature>
<dbReference type="InterPro" id="IPR012302">
    <property type="entry name" value="Malic_NAD-bd"/>
</dbReference>
<dbReference type="GO" id="GO:0004470">
    <property type="term" value="F:malic enzyme activity"/>
    <property type="evidence" value="ECO:0007669"/>
    <property type="project" value="InterPro"/>
</dbReference>
<dbReference type="SMART" id="SM01274">
    <property type="entry name" value="malic"/>
    <property type="match status" value="1"/>
</dbReference>
<dbReference type="InterPro" id="IPR036291">
    <property type="entry name" value="NAD(P)-bd_dom_sf"/>
</dbReference>
<feature type="active site" description="Proton donor" evidence="3">
    <location>
        <position position="38"/>
    </location>
</feature>
<dbReference type="HOGENOM" id="CLU_034446_2_1_9"/>
<feature type="binding site" evidence="4">
    <location>
        <position position="288"/>
    </location>
    <ligand>
        <name>(S)-malate</name>
        <dbReference type="ChEBI" id="CHEBI:15589"/>
    </ligand>
</feature>
<reference evidence="8 9" key="1">
    <citation type="submission" date="2013-03" db="EMBL/GenBank/DDBJ databases">
        <title>The Genome Sequence of Enterococcus saccharolyticus ATCC_43076 (Illumina only assembly).</title>
        <authorList>
            <consortium name="The Broad Institute Genomics Platform"/>
            <consortium name="The Broad Institute Genome Sequencing Center for Infectious Disease"/>
            <person name="Earl A."/>
            <person name="Russ C."/>
            <person name="Gilmore M."/>
            <person name="Surin D."/>
            <person name="Walker B."/>
            <person name="Young S."/>
            <person name="Zeng Q."/>
            <person name="Gargeya S."/>
            <person name="Fitzgerald M."/>
            <person name="Haas B."/>
            <person name="Abouelleil A."/>
            <person name="Allen A.W."/>
            <person name="Alvarado L."/>
            <person name="Arachchi H.M."/>
            <person name="Berlin A.M."/>
            <person name="Chapman S.B."/>
            <person name="Gainer-Dewar J."/>
            <person name="Goldberg J."/>
            <person name="Griggs A."/>
            <person name="Gujja S."/>
            <person name="Hansen M."/>
            <person name="Howarth C."/>
            <person name="Imamovic A."/>
            <person name="Ireland A."/>
            <person name="Larimer J."/>
            <person name="McCowan C."/>
            <person name="Murphy C."/>
            <person name="Pearson M."/>
            <person name="Poon T.W."/>
            <person name="Priest M."/>
            <person name="Roberts A."/>
            <person name="Saif S."/>
            <person name="Shea T."/>
            <person name="Sisk P."/>
            <person name="Sykes S."/>
            <person name="Wortman J."/>
            <person name="Nusbaum C."/>
            <person name="Birren B."/>
        </authorList>
    </citation>
    <scope>NUCLEOTIDE SEQUENCE [LARGE SCALE GENOMIC DNA]</scope>
    <source>
        <strain evidence="8 9">ATCC 43076</strain>
    </source>
</reference>
<dbReference type="eggNOG" id="COG0281">
    <property type="taxonomic scope" value="Bacteria"/>
</dbReference>
<keyword evidence="2" id="KW-0560">Oxidoreductase</keyword>
<accession>S0NUJ4</accession>
<dbReference type="Proteomes" id="UP000014136">
    <property type="component" value="Unassembled WGS sequence"/>
</dbReference>
<comment type="similarity">
    <text evidence="1">Belongs to the malic enzymes family.</text>
</comment>
<dbReference type="GO" id="GO:0046872">
    <property type="term" value="F:metal ion binding"/>
    <property type="evidence" value="ECO:0007669"/>
    <property type="project" value="UniProtKB-KW"/>
</dbReference>
<dbReference type="Pfam" id="PF00390">
    <property type="entry name" value="malic"/>
    <property type="match status" value="1"/>
</dbReference>
<evidence type="ECO:0000313" key="8">
    <source>
        <dbReference type="EMBL" id="EOT30330.1"/>
    </source>
</evidence>
<organism evidence="8 9">
    <name type="scientific">Enterococcus saccharolyticus subsp. saccharolyticus ATCC 43076</name>
    <dbReference type="NCBI Taxonomy" id="1139996"/>
    <lineage>
        <taxon>Bacteria</taxon>
        <taxon>Bacillati</taxon>
        <taxon>Bacillota</taxon>
        <taxon>Bacilli</taxon>
        <taxon>Lactobacillales</taxon>
        <taxon>Enterococcaceae</taxon>
        <taxon>Enterococcus</taxon>
    </lineage>
</organism>
<comment type="caution">
    <text evidence="8">The sequence shown here is derived from an EMBL/GenBank/DDBJ whole genome shotgun (WGS) entry which is preliminary data.</text>
</comment>
<dbReference type="Gene3D" id="3.40.50.10380">
    <property type="entry name" value="Malic enzyme, N-terminal domain"/>
    <property type="match status" value="1"/>
</dbReference>
<dbReference type="PANTHER" id="PTHR43237:SF4">
    <property type="entry name" value="NADP-DEPENDENT MALIC ENZYME"/>
    <property type="match status" value="1"/>
</dbReference>
<dbReference type="AlphaFoldDB" id="S0NUJ4"/>
<evidence type="ECO:0000259" key="7">
    <source>
        <dbReference type="SMART" id="SM01274"/>
    </source>
</evidence>
<dbReference type="InterPro" id="IPR001891">
    <property type="entry name" value="Malic_OxRdtase"/>
</dbReference>
<evidence type="ECO:0000256" key="2">
    <source>
        <dbReference type="ARBA" id="ARBA00023002"/>
    </source>
</evidence>
<dbReference type="Gene3D" id="3.40.50.720">
    <property type="entry name" value="NAD(P)-binding Rossmann-like Domain"/>
    <property type="match status" value="1"/>
</dbReference>
<dbReference type="InterPro" id="IPR045213">
    <property type="entry name" value="Malic_NAD-bd_bact_type"/>
</dbReference>
<dbReference type="InterPro" id="IPR046346">
    <property type="entry name" value="Aminoacid_DH-like_N_sf"/>
</dbReference>
<evidence type="ECO:0000256" key="3">
    <source>
        <dbReference type="PIRSR" id="PIRSR000106-1"/>
    </source>
</evidence>
<feature type="domain" description="Malic enzyme N-terminal" evidence="7">
    <location>
        <begin position="17"/>
        <end position="150"/>
    </location>
</feature>
<dbReference type="EMBL" id="AHYT01000001">
    <property type="protein sequence ID" value="EOT30330.1"/>
    <property type="molecule type" value="Genomic_DNA"/>
</dbReference>
<dbReference type="PANTHER" id="PTHR43237">
    <property type="entry name" value="NADP-DEPENDENT MALIC ENZYME"/>
    <property type="match status" value="1"/>
</dbReference>
<dbReference type="GO" id="GO:0016616">
    <property type="term" value="F:oxidoreductase activity, acting on the CH-OH group of donors, NAD or NADP as acceptor"/>
    <property type="evidence" value="ECO:0007669"/>
    <property type="project" value="InterPro"/>
</dbReference>
<feature type="binding site" evidence="5">
    <location>
        <position position="136"/>
    </location>
    <ligand>
        <name>a divalent metal cation</name>
        <dbReference type="ChEBI" id="CHEBI:60240"/>
    </ligand>
</feature>
<dbReference type="GO" id="GO:0051287">
    <property type="term" value="F:NAD binding"/>
    <property type="evidence" value="ECO:0007669"/>
    <property type="project" value="InterPro"/>
</dbReference>
<dbReference type="SUPFAM" id="SSF53223">
    <property type="entry name" value="Aminoacid dehydrogenase-like, N-terminal domain"/>
    <property type="match status" value="1"/>
</dbReference>
<dbReference type="SUPFAM" id="SSF51735">
    <property type="entry name" value="NAD(P)-binding Rossmann-fold domains"/>
    <property type="match status" value="1"/>
</dbReference>
<evidence type="ECO:0000256" key="4">
    <source>
        <dbReference type="PIRSR" id="PIRSR000106-2"/>
    </source>
</evidence>
<evidence type="ECO:0000313" key="9">
    <source>
        <dbReference type="Proteomes" id="UP000014136"/>
    </source>
</evidence>
<dbReference type="InterPro" id="IPR012301">
    <property type="entry name" value="Malic_N_dom"/>
</dbReference>
<evidence type="ECO:0000256" key="1">
    <source>
        <dbReference type="ARBA" id="ARBA00008785"/>
    </source>
</evidence>
<evidence type="ECO:0000256" key="5">
    <source>
        <dbReference type="PIRSR" id="PIRSR000106-3"/>
    </source>
</evidence>
<keyword evidence="5" id="KW-0479">Metal-binding</keyword>
<dbReference type="CDD" id="cd05311">
    <property type="entry name" value="NAD_bind_2_malic_enz"/>
    <property type="match status" value="1"/>
</dbReference>
<keyword evidence="9" id="KW-1185">Reference proteome</keyword>
<feature type="binding site" evidence="5">
    <location>
        <position position="135"/>
    </location>
    <ligand>
        <name>a divalent metal cation</name>
        <dbReference type="ChEBI" id="CHEBI:60240"/>
    </ligand>
</feature>
<gene>
    <name evidence="8" type="ORF">OMQ_00033</name>
</gene>
<protein>
    <submittedName>
        <fullName evidence="8">Malate dehydrogenase, decarboxylating</fullName>
    </submittedName>
</protein>
<feature type="binding site" evidence="4">
    <location>
        <position position="318"/>
    </location>
    <ligand>
        <name>(S)-malate</name>
        <dbReference type="ChEBI" id="CHEBI:15589"/>
    </ligand>
</feature>
<comment type="cofactor">
    <cofactor evidence="5">
        <name>Mg(2+)</name>
        <dbReference type="ChEBI" id="CHEBI:18420"/>
    </cofactor>
    <cofactor evidence="5">
        <name>Mn(2+)</name>
        <dbReference type="ChEBI" id="CHEBI:29035"/>
    </cofactor>
    <text evidence="5">Divalent metal cations. Prefers magnesium or manganese.</text>
</comment>
<dbReference type="PATRIC" id="fig|1139996.3.peg.23"/>
<dbReference type="PIRSF" id="PIRSF000106">
    <property type="entry name" value="ME"/>
    <property type="match status" value="1"/>
</dbReference>
<name>S0NUJ4_9ENTE</name>
<feature type="binding site" evidence="5">
    <location>
        <position position="161"/>
    </location>
    <ligand>
        <name>a divalent metal cation</name>
        <dbReference type="ChEBI" id="CHEBI:60240"/>
    </ligand>
</feature>
<dbReference type="STRING" id="41997.RV16_GL002381"/>
<dbReference type="InterPro" id="IPR051674">
    <property type="entry name" value="Malate_Decarboxylase"/>
</dbReference>
<feature type="domain" description="Malic enzyme NAD-binding" evidence="6">
    <location>
        <begin position="162"/>
        <end position="385"/>
    </location>
</feature>
<dbReference type="RefSeq" id="WP_016173845.1">
    <property type="nucleotide sequence ID" value="NZ_KE136389.1"/>
</dbReference>
<evidence type="ECO:0000259" key="6">
    <source>
        <dbReference type="SMART" id="SM00919"/>
    </source>
</evidence>
<sequence>MNKDVKELALEQVKQNGGLLSVVPKAVIEAPEDLSVVYTPGVAAVSTAIVEDKELVRELTMKKNTIAMVSDGSAVLGLGNIGPEAALPVMEGKSALFKRFGNIDTIPIVLATQDVEEIIQTVKAISPTFGAINLEDISAPRCFEIERRLNAECAIPVFHDDQHGTAIVALAATFNSLKLIGKSKEDIKVVINGGGAAGIAITRKFLAAGIQHILVVDKTGILNERESESLVSHHVEIAKVTNRQFISGTLPDALVDADIFIGVSQANVLQAEWIQQMAEKPVIFALANPIPEILPEEALAAGAYIVGTGRSDYPNQINNVLAFPGLFRGALDAQATKITEEMQIAAAVAIANLVPETELTPTNIMPKVFQQNVAEVVARAVIASV</sequence>
<dbReference type="InterPro" id="IPR037062">
    <property type="entry name" value="Malic_N_dom_sf"/>
</dbReference>
<dbReference type="SMART" id="SM00919">
    <property type="entry name" value="Malic_M"/>
    <property type="match status" value="1"/>
</dbReference>
<dbReference type="Pfam" id="PF03949">
    <property type="entry name" value="Malic_M"/>
    <property type="match status" value="1"/>
</dbReference>
<dbReference type="OrthoDB" id="9805787at2"/>